<dbReference type="EMBL" id="LAZR01053803">
    <property type="protein sequence ID" value="KKK79945.1"/>
    <property type="molecule type" value="Genomic_DNA"/>
</dbReference>
<protein>
    <submittedName>
        <fullName evidence="1">Uncharacterized protein</fullName>
    </submittedName>
</protein>
<evidence type="ECO:0000313" key="1">
    <source>
        <dbReference type="EMBL" id="KKK79945.1"/>
    </source>
</evidence>
<proteinExistence type="predicted"/>
<name>A0A0F8Z1M8_9ZZZZ</name>
<gene>
    <name evidence="1" type="ORF">LCGC14_2828430</name>
</gene>
<dbReference type="AlphaFoldDB" id="A0A0F8Z1M8"/>
<comment type="caution">
    <text evidence="1">The sequence shown here is derived from an EMBL/GenBank/DDBJ whole genome shotgun (WGS) entry which is preliminary data.</text>
</comment>
<sequence>MQEVKETQKGQIKMKKFYQILALVFAVALGYGAGQQGGRLWATDYPTGGAGGGTHPVDLASDVTGELPHGSTSDDAANVHGLPASVNVLGNRSASGEFIQRLNTDDITVDSAFSFFGNGAVITYAVAFSANPIVLPGGTESAVGMHLGSASSIGTTTFILRVGGDVNSTAHNNNGWIALGT</sequence>
<reference evidence="1" key="1">
    <citation type="journal article" date="2015" name="Nature">
        <title>Complex archaea that bridge the gap between prokaryotes and eukaryotes.</title>
        <authorList>
            <person name="Spang A."/>
            <person name="Saw J.H."/>
            <person name="Jorgensen S.L."/>
            <person name="Zaremba-Niedzwiedzka K."/>
            <person name="Martijn J."/>
            <person name="Lind A.E."/>
            <person name="van Eijk R."/>
            <person name="Schleper C."/>
            <person name="Guy L."/>
            <person name="Ettema T.J."/>
        </authorList>
    </citation>
    <scope>NUCLEOTIDE SEQUENCE</scope>
</reference>
<organism evidence="1">
    <name type="scientific">marine sediment metagenome</name>
    <dbReference type="NCBI Taxonomy" id="412755"/>
    <lineage>
        <taxon>unclassified sequences</taxon>
        <taxon>metagenomes</taxon>
        <taxon>ecological metagenomes</taxon>
    </lineage>
</organism>
<accession>A0A0F8Z1M8</accession>